<accession>A0A5K8A0B2</accession>
<dbReference type="EMBL" id="AP021876">
    <property type="protein sequence ID" value="BBO85780.1"/>
    <property type="molecule type" value="Genomic_DNA"/>
</dbReference>
<proteinExistence type="predicted"/>
<keyword evidence="2" id="KW-0012">Acyltransferase</keyword>
<dbReference type="KEGG" id="dov:DSCO28_63460"/>
<gene>
    <name evidence="4" type="primary">ypeA</name>
    <name evidence="4" type="ORF">DSCO28_63460</name>
</gene>
<dbReference type="Pfam" id="PF00583">
    <property type="entry name" value="Acetyltransf_1"/>
    <property type="match status" value="1"/>
</dbReference>
<reference evidence="4 5" key="1">
    <citation type="submission" date="2019-11" db="EMBL/GenBank/DDBJ databases">
        <title>Comparative genomics of hydrocarbon-degrading Desulfosarcina strains.</title>
        <authorList>
            <person name="Watanabe M."/>
            <person name="Kojima H."/>
            <person name="Fukui M."/>
        </authorList>
    </citation>
    <scope>NUCLEOTIDE SEQUENCE [LARGE SCALE GENOMIC DNA]</scope>
    <source>
        <strain evidence="4 5">28bB2T</strain>
    </source>
</reference>
<evidence type="ECO:0000259" key="3">
    <source>
        <dbReference type="PROSITE" id="PS51186"/>
    </source>
</evidence>
<dbReference type="PROSITE" id="PS51186">
    <property type="entry name" value="GNAT"/>
    <property type="match status" value="1"/>
</dbReference>
<dbReference type="NCBIfam" id="NF002959">
    <property type="entry name" value="PRK03624.1"/>
    <property type="match status" value="1"/>
</dbReference>
<name>A0A5K8A0B2_9BACT</name>
<dbReference type="CDD" id="cd04301">
    <property type="entry name" value="NAT_SF"/>
    <property type="match status" value="1"/>
</dbReference>
<protein>
    <submittedName>
        <fullName evidence="4">GNAT family acetyltransferase</fullName>
    </submittedName>
</protein>
<evidence type="ECO:0000256" key="2">
    <source>
        <dbReference type="ARBA" id="ARBA00023315"/>
    </source>
</evidence>
<dbReference type="Proteomes" id="UP000425960">
    <property type="component" value="Chromosome"/>
</dbReference>
<dbReference type="Gene3D" id="3.40.630.30">
    <property type="match status" value="1"/>
</dbReference>
<dbReference type="PANTHER" id="PTHR43877">
    <property type="entry name" value="AMINOALKYLPHOSPHONATE N-ACETYLTRANSFERASE-RELATED-RELATED"/>
    <property type="match status" value="1"/>
</dbReference>
<sequence length="126" mass="14426">MVQLWTDCGLVVAWNNPHRDIQRKLAVQPELFLVGCLEAKIIASVMAGYDGHRGWINYLAVHPDYQHAGLGKRMMDEAEIRIRSTGCPKINLQVRRTNAKVIEFYKKIGYKLDDVVSFGKRLEPDE</sequence>
<dbReference type="InterPro" id="IPR000182">
    <property type="entry name" value="GNAT_dom"/>
</dbReference>
<keyword evidence="1 4" id="KW-0808">Transferase</keyword>
<dbReference type="AlphaFoldDB" id="A0A5K8A0B2"/>
<dbReference type="SUPFAM" id="SSF55729">
    <property type="entry name" value="Acyl-CoA N-acyltransferases (Nat)"/>
    <property type="match status" value="1"/>
</dbReference>
<organism evidence="4 5">
    <name type="scientific">Desulfosarcina ovata subsp. sediminis</name>
    <dbReference type="NCBI Taxonomy" id="885957"/>
    <lineage>
        <taxon>Bacteria</taxon>
        <taxon>Pseudomonadati</taxon>
        <taxon>Thermodesulfobacteriota</taxon>
        <taxon>Desulfobacteria</taxon>
        <taxon>Desulfobacterales</taxon>
        <taxon>Desulfosarcinaceae</taxon>
        <taxon>Desulfosarcina</taxon>
    </lineage>
</organism>
<evidence type="ECO:0000256" key="1">
    <source>
        <dbReference type="ARBA" id="ARBA00022679"/>
    </source>
</evidence>
<evidence type="ECO:0000313" key="4">
    <source>
        <dbReference type="EMBL" id="BBO85780.1"/>
    </source>
</evidence>
<evidence type="ECO:0000313" key="5">
    <source>
        <dbReference type="Proteomes" id="UP000425960"/>
    </source>
</evidence>
<feature type="domain" description="N-acetyltransferase" evidence="3">
    <location>
        <begin position="1"/>
        <end position="126"/>
    </location>
</feature>
<dbReference type="GO" id="GO:0016747">
    <property type="term" value="F:acyltransferase activity, transferring groups other than amino-acyl groups"/>
    <property type="evidence" value="ECO:0007669"/>
    <property type="project" value="InterPro"/>
</dbReference>
<dbReference type="InterPro" id="IPR050832">
    <property type="entry name" value="Bact_Acetyltransf"/>
</dbReference>
<dbReference type="InterPro" id="IPR016181">
    <property type="entry name" value="Acyl_CoA_acyltransferase"/>
</dbReference>